<dbReference type="Proteomes" id="UP000827872">
    <property type="component" value="Linkage Group LG09"/>
</dbReference>
<dbReference type="EMBL" id="CM037622">
    <property type="protein sequence ID" value="KAH8003560.1"/>
    <property type="molecule type" value="Genomic_DNA"/>
</dbReference>
<keyword evidence="2" id="KW-1185">Reference proteome</keyword>
<name>A0ACB8FE43_9SAUR</name>
<evidence type="ECO:0000313" key="2">
    <source>
        <dbReference type="Proteomes" id="UP000827872"/>
    </source>
</evidence>
<gene>
    <name evidence="1" type="ORF">K3G42_020299</name>
</gene>
<organism evidence="1 2">
    <name type="scientific">Sphaerodactylus townsendi</name>
    <dbReference type="NCBI Taxonomy" id="933632"/>
    <lineage>
        <taxon>Eukaryota</taxon>
        <taxon>Metazoa</taxon>
        <taxon>Chordata</taxon>
        <taxon>Craniata</taxon>
        <taxon>Vertebrata</taxon>
        <taxon>Euteleostomi</taxon>
        <taxon>Lepidosauria</taxon>
        <taxon>Squamata</taxon>
        <taxon>Bifurcata</taxon>
        <taxon>Gekkota</taxon>
        <taxon>Sphaerodactylidae</taxon>
        <taxon>Sphaerodactylus</taxon>
    </lineage>
</organism>
<evidence type="ECO:0000313" key="1">
    <source>
        <dbReference type="EMBL" id="KAH8003560.1"/>
    </source>
</evidence>
<reference evidence="1" key="1">
    <citation type="submission" date="2021-08" db="EMBL/GenBank/DDBJ databases">
        <title>The first chromosome-level gecko genome reveals the dynamic sex chromosomes of Neotropical dwarf geckos (Sphaerodactylidae: Sphaerodactylus).</title>
        <authorList>
            <person name="Pinto B.J."/>
            <person name="Keating S.E."/>
            <person name="Gamble T."/>
        </authorList>
    </citation>
    <scope>NUCLEOTIDE SEQUENCE</scope>
    <source>
        <strain evidence="1">TG3544</strain>
    </source>
</reference>
<sequence length="97" mass="10498">MHKVCAEGVESKFDIKGVSSAPNQHIYQPVGKPDHSAPPKKPPRPGAPSHLGSLASLNSPVDSYNEGVKTLIHLWTVMLRSRAVISISKDLVVYEEA</sequence>
<comment type="caution">
    <text evidence="1">The sequence shown here is derived from an EMBL/GenBank/DDBJ whole genome shotgun (WGS) entry which is preliminary data.</text>
</comment>
<accession>A0ACB8FE43</accession>
<proteinExistence type="predicted"/>
<protein>
    <submittedName>
        <fullName evidence="1">Uncharacterized protein</fullName>
    </submittedName>
</protein>